<evidence type="ECO:0000256" key="1">
    <source>
        <dbReference type="SAM" id="SignalP"/>
    </source>
</evidence>
<keyword evidence="1" id="KW-0732">Signal</keyword>
<dbReference type="InterPro" id="IPR012444">
    <property type="entry name" value="DUF1647"/>
</dbReference>
<dbReference type="PANTHER" id="PTHR31389:SF4">
    <property type="entry name" value="LD39211P"/>
    <property type="match status" value="1"/>
</dbReference>
<dbReference type="PANTHER" id="PTHR31389">
    <property type="entry name" value="LD39211P"/>
    <property type="match status" value="1"/>
</dbReference>
<feature type="chain" id="PRO_5007379394" description="Nucleotide-diphospho-sugar transferase domain-containing protein" evidence="1">
    <location>
        <begin position="18"/>
        <end position="390"/>
    </location>
</feature>
<feature type="signal peptide" evidence="1">
    <location>
        <begin position="1"/>
        <end position="17"/>
    </location>
</feature>
<dbReference type="EMBL" id="KL367529">
    <property type="protein sequence ID" value="KFD66004.1"/>
    <property type="molecule type" value="Genomic_DNA"/>
</dbReference>
<evidence type="ECO:0000313" key="2">
    <source>
        <dbReference type="EMBL" id="KFD56059.1"/>
    </source>
</evidence>
<proteinExistence type="predicted"/>
<dbReference type="Proteomes" id="UP000030764">
    <property type="component" value="Unassembled WGS sequence"/>
</dbReference>
<evidence type="ECO:0008006" key="5">
    <source>
        <dbReference type="Google" id="ProtNLM"/>
    </source>
</evidence>
<reference evidence="2 4" key="1">
    <citation type="journal article" date="2014" name="Nat. Genet.">
        <title>Genome and transcriptome of the porcine whipworm Trichuris suis.</title>
        <authorList>
            <person name="Jex A.R."/>
            <person name="Nejsum P."/>
            <person name="Schwarz E.M."/>
            <person name="Hu L."/>
            <person name="Young N.D."/>
            <person name="Hall R.S."/>
            <person name="Korhonen P.K."/>
            <person name="Liao S."/>
            <person name="Thamsborg S."/>
            <person name="Xia J."/>
            <person name="Xu P."/>
            <person name="Wang S."/>
            <person name="Scheerlinck J.P."/>
            <person name="Hofmann A."/>
            <person name="Sternberg P.W."/>
            <person name="Wang J."/>
            <person name="Gasser R.B."/>
        </authorList>
    </citation>
    <scope>NUCLEOTIDE SEQUENCE [LARGE SCALE GENOMIC DNA]</scope>
    <source>
        <strain evidence="3">DCEP-RM93F</strain>
        <strain evidence="2">DCEP-RM93M</strain>
    </source>
</reference>
<keyword evidence="4" id="KW-1185">Reference proteome</keyword>
<protein>
    <recommendedName>
        <fullName evidence="5">Nucleotide-diphospho-sugar transferase domain-containing protein</fullName>
    </recommendedName>
</protein>
<dbReference type="Proteomes" id="UP000030758">
    <property type="component" value="Unassembled WGS sequence"/>
</dbReference>
<gene>
    <name evidence="2" type="ORF">M513_03183</name>
    <name evidence="3" type="ORF">M514_03183</name>
</gene>
<dbReference type="AlphaFoldDB" id="A0A085MFR3"/>
<dbReference type="Pfam" id="PF07801">
    <property type="entry name" value="DUF1647"/>
    <property type="match status" value="1"/>
</dbReference>
<name>A0A085MFR3_9BILA</name>
<organism evidence="2 4">
    <name type="scientific">Trichuris suis</name>
    <name type="common">pig whipworm</name>
    <dbReference type="NCBI Taxonomy" id="68888"/>
    <lineage>
        <taxon>Eukaryota</taxon>
        <taxon>Metazoa</taxon>
        <taxon>Ecdysozoa</taxon>
        <taxon>Nematoda</taxon>
        <taxon>Enoplea</taxon>
        <taxon>Dorylaimia</taxon>
        <taxon>Trichinellida</taxon>
        <taxon>Trichuridae</taxon>
        <taxon>Trichuris</taxon>
    </lineage>
</organism>
<accession>A0A085MFR3</accession>
<dbReference type="EMBL" id="KL363196">
    <property type="protein sequence ID" value="KFD56059.1"/>
    <property type="molecule type" value="Genomic_DNA"/>
</dbReference>
<evidence type="ECO:0000313" key="3">
    <source>
        <dbReference type="EMBL" id="KFD66004.1"/>
    </source>
</evidence>
<sequence length="390" mass="45896">MILLLLLIFKQIIRDYGKTRKNLPSVSDRLSTVYLNDGCHYRWLTKLWCSEAQISRLCYYHPEESNVHGRPFHENTLRLVKKLHIFTHTTRYVDPEEYLKENEPVFLTAANSGFFGSVKVAIRSVQEYFPNRLIIFYDLGLKEHEIKELKSFCNLEYVRFPFEDFPGYFRHLRQYRWKPVIIAQTLARYGAVWYLDSSVLFTSSNLKKVYDLFTKTANISETERKFSFLLHSPTHHGIYSVTSPSKEFIAQLIRISNSVQVSYLFLPTNITVMKLRRPMCMEAGLSLVFRTREAIEAILVWLLACAFEEHCMSTPEAKLYCKFTRDRFSDYAKCHRYDQSITNLLLANQLGYNTKRWSSELNYFFKIRRGQSDAAFKPYACLVNNSQPVK</sequence>
<evidence type="ECO:0000313" key="4">
    <source>
        <dbReference type="Proteomes" id="UP000030764"/>
    </source>
</evidence>